<protein>
    <submittedName>
        <fullName evidence="3">Arylacetamide deacetylase</fullName>
    </submittedName>
</protein>
<reference evidence="3 4" key="1">
    <citation type="submission" date="2017-12" db="EMBL/GenBank/DDBJ databases">
        <title>Sequencing, de novo assembly and annotation of complete genome of a new Thraustochytrid species, strain FCC1311.</title>
        <authorList>
            <person name="Sedici K."/>
            <person name="Godart F."/>
            <person name="Aiese Cigliano R."/>
            <person name="Sanseverino W."/>
            <person name="Barakat M."/>
            <person name="Ortet P."/>
            <person name="Marechal E."/>
            <person name="Cagnac O."/>
            <person name="Amato A."/>
        </authorList>
    </citation>
    <scope>NUCLEOTIDE SEQUENCE [LARGE SCALE GENOMIC DNA]</scope>
</reference>
<proteinExistence type="predicted"/>
<dbReference type="InterPro" id="IPR029058">
    <property type="entry name" value="AB_hydrolase_fold"/>
</dbReference>
<organism evidence="3 4">
    <name type="scientific">Hondaea fermentalgiana</name>
    <dbReference type="NCBI Taxonomy" id="2315210"/>
    <lineage>
        <taxon>Eukaryota</taxon>
        <taxon>Sar</taxon>
        <taxon>Stramenopiles</taxon>
        <taxon>Bigyra</taxon>
        <taxon>Labyrinthulomycetes</taxon>
        <taxon>Thraustochytrida</taxon>
        <taxon>Thraustochytriidae</taxon>
        <taxon>Hondaea</taxon>
    </lineage>
</organism>
<evidence type="ECO:0000313" key="3">
    <source>
        <dbReference type="EMBL" id="GBG33945.1"/>
    </source>
</evidence>
<dbReference type="EMBL" id="BEYU01000174">
    <property type="protein sequence ID" value="GBG33945.1"/>
    <property type="molecule type" value="Genomic_DNA"/>
</dbReference>
<dbReference type="Proteomes" id="UP000241890">
    <property type="component" value="Unassembled WGS sequence"/>
</dbReference>
<keyword evidence="4" id="KW-1185">Reference proteome</keyword>
<dbReference type="Pfam" id="PF07859">
    <property type="entry name" value="Abhydrolase_3"/>
    <property type="match status" value="1"/>
</dbReference>
<dbReference type="Gene3D" id="3.40.50.1820">
    <property type="entry name" value="alpha/beta hydrolase"/>
    <property type="match status" value="1"/>
</dbReference>
<feature type="domain" description="Alpha/beta hydrolase fold-3" evidence="2">
    <location>
        <begin position="134"/>
        <end position="360"/>
    </location>
</feature>
<sequence>MSLRHESNPEVDERLLKALDVLMENPKVHPGYKKDTMRLPVFGANLLLSYNHDETTYKELVKSRLERDVPKFMAIVAKEKPIDLPEEVKAMAKEDDLEISTDKITSEPDGNTVPICVIKPKDRSEFGEGPLPCVMYIHGGGMAFNSIYNPEYFTLCKVLARQGVVVVMAEYRNTTVPTEHQSETAPFPAGLNDCYSALKWIHASKESLGIDERIVVSGDSGGGNLTLTIALKAIRDGERYLVQHGIYPLCPYIAGQWPQDVQDNGILGTSHLNSECNQVFLNLPDNEVAAIEYSIDAFRKKDPLSWAAFATDEDIKQFPRTTIQVSELDPLRDEGILFSRRLMEAGVRATCKVLIGAVHASTAMGCSGSVPEMTMDTLISVAGFARSRAFLC</sequence>
<evidence type="ECO:0000259" key="2">
    <source>
        <dbReference type="Pfam" id="PF07859"/>
    </source>
</evidence>
<comment type="caution">
    <text evidence="3">The sequence shown here is derived from an EMBL/GenBank/DDBJ whole genome shotgun (WGS) entry which is preliminary data.</text>
</comment>
<gene>
    <name evidence="3" type="ORF">FCC1311_046851</name>
</gene>
<evidence type="ECO:0000313" key="4">
    <source>
        <dbReference type="Proteomes" id="UP000241890"/>
    </source>
</evidence>
<accession>A0A2R5GTP5</accession>
<dbReference type="SUPFAM" id="SSF53474">
    <property type="entry name" value="alpha/beta-Hydrolases"/>
    <property type="match status" value="1"/>
</dbReference>
<evidence type="ECO:0000256" key="1">
    <source>
        <dbReference type="ARBA" id="ARBA00022801"/>
    </source>
</evidence>
<dbReference type="InterPro" id="IPR013094">
    <property type="entry name" value="AB_hydrolase_3"/>
</dbReference>
<dbReference type="OrthoDB" id="433474at2759"/>
<name>A0A2R5GTP5_9STRA</name>
<dbReference type="InParanoid" id="A0A2R5GTP5"/>
<dbReference type="GO" id="GO:0016787">
    <property type="term" value="F:hydrolase activity"/>
    <property type="evidence" value="ECO:0007669"/>
    <property type="project" value="UniProtKB-KW"/>
</dbReference>
<dbReference type="PANTHER" id="PTHR48081">
    <property type="entry name" value="AB HYDROLASE SUPERFAMILY PROTEIN C4A8.06C"/>
    <property type="match status" value="1"/>
</dbReference>
<dbReference type="AlphaFoldDB" id="A0A2R5GTP5"/>
<keyword evidence="1" id="KW-0378">Hydrolase</keyword>
<dbReference type="InterPro" id="IPR050300">
    <property type="entry name" value="GDXG_lipolytic_enzyme"/>
</dbReference>
<dbReference type="PANTHER" id="PTHR48081:SF8">
    <property type="entry name" value="ALPHA_BETA HYDROLASE FOLD-3 DOMAIN-CONTAINING PROTEIN-RELATED"/>
    <property type="match status" value="1"/>
</dbReference>